<feature type="compositionally biased region" description="Basic and acidic residues" evidence="1">
    <location>
        <begin position="1"/>
        <end position="29"/>
    </location>
</feature>
<evidence type="ECO:0000313" key="3">
    <source>
        <dbReference type="EMBL" id="KAK8225970.1"/>
    </source>
</evidence>
<dbReference type="PANTHER" id="PTHR39477">
    <property type="entry name" value="CHROMOSOME 8, WHOLE GENOME SHOTGUN SEQUENCE"/>
    <property type="match status" value="1"/>
</dbReference>
<dbReference type="InterPro" id="IPR056138">
    <property type="entry name" value="DUF7721"/>
</dbReference>
<evidence type="ECO:0000256" key="1">
    <source>
        <dbReference type="SAM" id="MobiDB-lite"/>
    </source>
</evidence>
<name>A0ABR1YE23_9PEZI</name>
<evidence type="ECO:0000259" key="2">
    <source>
        <dbReference type="Pfam" id="PF24845"/>
    </source>
</evidence>
<comment type="caution">
    <text evidence="3">The sequence shown here is derived from an EMBL/GenBank/DDBJ whole genome shotgun (WGS) entry which is preliminary data.</text>
</comment>
<sequence length="223" mass="23162">MSYNDEYSRRGEGGYGREEGYGRGEESYGRSEGGSYGREEGGYGHSTGTSYGGGARYDDDDDFSSAAEHASKHSGSSGDHSLFSSALGMLSGKKQHLASEDVDEEDAVRQHRRMYTQEENGHEATSDNMGAAAAMQALKHFSGGGSGSGSGGKTEFIGMAMSMASQLFDQQQASGKAHSSATKQDAVGSAAQMALKMYMKSEMGGSGGGSSGGGLMKLAGKFL</sequence>
<dbReference type="EMBL" id="JBBWRZ010000011">
    <property type="protein sequence ID" value="KAK8225970.1"/>
    <property type="molecule type" value="Genomic_DNA"/>
</dbReference>
<dbReference type="Pfam" id="PF24845">
    <property type="entry name" value="DUF7721"/>
    <property type="match status" value="1"/>
</dbReference>
<gene>
    <name evidence="3" type="ORF">HDK90DRAFT_71841</name>
</gene>
<dbReference type="Proteomes" id="UP001492380">
    <property type="component" value="Unassembled WGS sequence"/>
</dbReference>
<dbReference type="PANTHER" id="PTHR39477:SF1">
    <property type="entry name" value="BETA-FLANKING PROTEIN"/>
    <property type="match status" value="1"/>
</dbReference>
<protein>
    <recommendedName>
        <fullName evidence="2">DUF7721 domain-containing protein</fullName>
    </recommendedName>
</protein>
<keyword evidence="4" id="KW-1185">Reference proteome</keyword>
<proteinExistence type="predicted"/>
<feature type="domain" description="DUF7721" evidence="2">
    <location>
        <begin position="62"/>
        <end position="145"/>
    </location>
</feature>
<reference evidence="3 4" key="1">
    <citation type="submission" date="2024-04" db="EMBL/GenBank/DDBJ databases">
        <title>Phyllosticta paracitricarpa is synonymous to the EU quarantine fungus P. citricarpa based on phylogenomic analyses.</title>
        <authorList>
            <consortium name="Lawrence Berkeley National Laboratory"/>
            <person name="Van Ingen-Buijs V.A."/>
            <person name="Van Westerhoven A.C."/>
            <person name="Haridas S."/>
            <person name="Skiadas P."/>
            <person name="Martin F."/>
            <person name="Groenewald J.Z."/>
            <person name="Crous P.W."/>
            <person name="Seidl M.F."/>
        </authorList>
    </citation>
    <scope>NUCLEOTIDE SEQUENCE [LARGE SCALE GENOMIC DNA]</scope>
    <source>
        <strain evidence="3 4">CBS 123374</strain>
    </source>
</reference>
<feature type="region of interest" description="Disordered" evidence="1">
    <location>
        <begin position="1"/>
        <end position="80"/>
    </location>
</feature>
<organism evidence="3 4">
    <name type="scientific">Phyllosticta capitalensis</name>
    <dbReference type="NCBI Taxonomy" id="121624"/>
    <lineage>
        <taxon>Eukaryota</taxon>
        <taxon>Fungi</taxon>
        <taxon>Dikarya</taxon>
        <taxon>Ascomycota</taxon>
        <taxon>Pezizomycotina</taxon>
        <taxon>Dothideomycetes</taxon>
        <taxon>Dothideomycetes incertae sedis</taxon>
        <taxon>Botryosphaeriales</taxon>
        <taxon>Phyllostictaceae</taxon>
        <taxon>Phyllosticta</taxon>
    </lineage>
</organism>
<evidence type="ECO:0000313" key="4">
    <source>
        <dbReference type="Proteomes" id="UP001492380"/>
    </source>
</evidence>
<accession>A0ABR1YE23</accession>